<feature type="compositionally biased region" description="Basic and acidic residues" evidence="1">
    <location>
        <begin position="112"/>
        <end position="131"/>
    </location>
</feature>
<feature type="compositionally biased region" description="Gly residues" evidence="1">
    <location>
        <begin position="84"/>
        <end position="102"/>
    </location>
</feature>
<dbReference type="AlphaFoldDB" id="A0AAV7NPZ5"/>
<feature type="compositionally biased region" description="Polar residues" evidence="1">
    <location>
        <begin position="52"/>
        <end position="62"/>
    </location>
</feature>
<sequence>MLLIPDYWLPTYTGYAGPLEREFMEQRKKSQNMLTDEIENGTEARVGPWSPGQRQPSCTNSPIYVKTVDPGSCGEKWQDHDQGPGPGQGLDPGHDQGLGPGHGHGHCPFPIPDHDPDPDPDPDPDHDHDPDPDPNPEHQGGSIGRYHQLTGVQIALERDSFMATTEVSLEDLEEAQEDLRIIEMNGKAIKMMEDFHRMTIFLTDLMNADQLHLTSGDRLPLTV</sequence>
<keyword evidence="3" id="KW-1185">Reference proteome</keyword>
<feature type="region of interest" description="Disordered" evidence="1">
    <location>
        <begin position="39"/>
        <end position="144"/>
    </location>
</feature>
<proteinExistence type="predicted"/>
<comment type="caution">
    <text evidence="2">The sequence shown here is derived from an EMBL/GenBank/DDBJ whole genome shotgun (WGS) entry which is preliminary data.</text>
</comment>
<reference evidence="2" key="1">
    <citation type="journal article" date="2022" name="bioRxiv">
        <title>Sequencing and chromosome-scale assembly of the giantPleurodeles waltlgenome.</title>
        <authorList>
            <person name="Brown T."/>
            <person name="Elewa A."/>
            <person name="Iarovenko S."/>
            <person name="Subramanian E."/>
            <person name="Araus A.J."/>
            <person name="Petzold A."/>
            <person name="Susuki M."/>
            <person name="Suzuki K.-i.T."/>
            <person name="Hayashi T."/>
            <person name="Toyoda A."/>
            <person name="Oliveira C."/>
            <person name="Osipova E."/>
            <person name="Leigh N.D."/>
            <person name="Simon A."/>
            <person name="Yun M.H."/>
        </authorList>
    </citation>
    <scope>NUCLEOTIDE SEQUENCE</scope>
    <source>
        <strain evidence="2">20211129_DDA</strain>
        <tissue evidence="2">Liver</tissue>
    </source>
</reference>
<evidence type="ECO:0000313" key="2">
    <source>
        <dbReference type="EMBL" id="KAJ1117566.1"/>
    </source>
</evidence>
<dbReference type="EMBL" id="JANPWB010000012">
    <property type="protein sequence ID" value="KAJ1117566.1"/>
    <property type="molecule type" value="Genomic_DNA"/>
</dbReference>
<evidence type="ECO:0000313" key="3">
    <source>
        <dbReference type="Proteomes" id="UP001066276"/>
    </source>
</evidence>
<dbReference type="Proteomes" id="UP001066276">
    <property type="component" value="Chromosome 8"/>
</dbReference>
<organism evidence="2 3">
    <name type="scientific">Pleurodeles waltl</name>
    <name type="common">Iberian ribbed newt</name>
    <dbReference type="NCBI Taxonomy" id="8319"/>
    <lineage>
        <taxon>Eukaryota</taxon>
        <taxon>Metazoa</taxon>
        <taxon>Chordata</taxon>
        <taxon>Craniata</taxon>
        <taxon>Vertebrata</taxon>
        <taxon>Euteleostomi</taxon>
        <taxon>Amphibia</taxon>
        <taxon>Batrachia</taxon>
        <taxon>Caudata</taxon>
        <taxon>Salamandroidea</taxon>
        <taxon>Salamandridae</taxon>
        <taxon>Pleurodelinae</taxon>
        <taxon>Pleurodeles</taxon>
    </lineage>
</organism>
<gene>
    <name evidence="2" type="ORF">NDU88_005764</name>
</gene>
<evidence type="ECO:0000256" key="1">
    <source>
        <dbReference type="SAM" id="MobiDB-lite"/>
    </source>
</evidence>
<protein>
    <submittedName>
        <fullName evidence="2">Uncharacterized protein</fullName>
    </submittedName>
</protein>
<accession>A0AAV7NPZ5</accession>
<name>A0AAV7NPZ5_PLEWA</name>